<keyword evidence="7 11" id="KW-0808">Transferase</keyword>
<name>A0A109WC29_9BACT</name>
<protein>
    <recommendedName>
        <fullName evidence="11">Histidinol-phosphate aminotransferase</fullName>
        <ecNumber evidence="11">2.6.1.9</ecNumber>
    </recommendedName>
    <alternativeName>
        <fullName evidence="11">Imidazole acetol-phosphate transaminase</fullName>
    </alternativeName>
</protein>
<accession>A0A109WC29</accession>
<evidence type="ECO:0000256" key="5">
    <source>
        <dbReference type="ARBA" id="ARBA00022576"/>
    </source>
</evidence>
<dbReference type="Pfam" id="PF00155">
    <property type="entry name" value="Aminotran_1_2"/>
    <property type="match status" value="1"/>
</dbReference>
<dbReference type="UniPathway" id="UPA00031">
    <property type="reaction ID" value="UER00012"/>
</dbReference>
<dbReference type="PANTHER" id="PTHR43643">
    <property type="entry name" value="HISTIDINOL-PHOSPHATE AMINOTRANSFERASE 2"/>
    <property type="match status" value="1"/>
</dbReference>
<evidence type="ECO:0000256" key="4">
    <source>
        <dbReference type="ARBA" id="ARBA00011738"/>
    </source>
</evidence>
<dbReference type="STRING" id="888061.AXF15_12970"/>
<comment type="pathway">
    <text evidence="2 11">Amino-acid biosynthesis; L-histidine biosynthesis; L-histidine from 5-phospho-alpha-D-ribose 1-diphosphate: step 7/9.</text>
</comment>
<evidence type="ECO:0000256" key="9">
    <source>
        <dbReference type="ARBA" id="ARBA00023102"/>
    </source>
</evidence>
<evidence type="ECO:0000256" key="8">
    <source>
        <dbReference type="ARBA" id="ARBA00022898"/>
    </source>
</evidence>
<dbReference type="InterPro" id="IPR005861">
    <property type="entry name" value="HisP_aminotrans"/>
</dbReference>
<keyword evidence="14" id="KW-1185">Reference proteome</keyword>
<dbReference type="NCBIfam" id="TIGR01141">
    <property type="entry name" value="hisC"/>
    <property type="match status" value="1"/>
</dbReference>
<organism evidence="13 14">
    <name type="scientific">Desulfomicrobium orale DSM 12838</name>
    <dbReference type="NCBI Taxonomy" id="888061"/>
    <lineage>
        <taxon>Bacteria</taxon>
        <taxon>Pseudomonadati</taxon>
        <taxon>Thermodesulfobacteriota</taxon>
        <taxon>Desulfovibrionia</taxon>
        <taxon>Desulfovibrionales</taxon>
        <taxon>Desulfomicrobiaceae</taxon>
        <taxon>Desulfomicrobium</taxon>
    </lineage>
</organism>
<dbReference type="Proteomes" id="UP000063964">
    <property type="component" value="Chromosome"/>
</dbReference>
<dbReference type="EC" id="2.6.1.9" evidence="11"/>
<dbReference type="InterPro" id="IPR050106">
    <property type="entry name" value="HistidinolP_aminotransfase"/>
</dbReference>
<dbReference type="PANTHER" id="PTHR43643:SF6">
    <property type="entry name" value="HISTIDINOL-PHOSPHATE AMINOTRANSFERASE"/>
    <property type="match status" value="1"/>
</dbReference>
<comment type="cofactor">
    <cofactor evidence="1 11">
        <name>pyridoxal 5'-phosphate</name>
        <dbReference type="ChEBI" id="CHEBI:597326"/>
    </cofactor>
</comment>
<evidence type="ECO:0000256" key="11">
    <source>
        <dbReference type="HAMAP-Rule" id="MF_01023"/>
    </source>
</evidence>
<dbReference type="CDD" id="cd00609">
    <property type="entry name" value="AAT_like"/>
    <property type="match status" value="1"/>
</dbReference>
<dbReference type="InterPro" id="IPR015422">
    <property type="entry name" value="PyrdxlP-dep_Trfase_small"/>
</dbReference>
<keyword evidence="5 11" id="KW-0032">Aminotransferase</keyword>
<dbReference type="Gene3D" id="3.90.1150.10">
    <property type="entry name" value="Aspartate Aminotransferase, domain 1"/>
    <property type="match status" value="1"/>
</dbReference>
<gene>
    <name evidence="11" type="primary">hisC</name>
    <name evidence="13" type="ORF">AXF15_12970</name>
</gene>
<keyword evidence="8 11" id="KW-0663">Pyridoxal phosphate</keyword>
<dbReference type="InterPro" id="IPR015424">
    <property type="entry name" value="PyrdxlP-dep_Trfase"/>
</dbReference>
<reference evidence="14" key="1">
    <citation type="submission" date="2016-02" db="EMBL/GenBank/DDBJ databases">
        <authorList>
            <person name="Holder M.E."/>
            <person name="Ajami N.J."/>
            <person name="Petrosino J.F."/>
        </authorList>
    </citation>
    <scope>NUCLEOTIDE SEQUENCE [LARGE SCALE GENOMIC DNA]</scope>
    <source>
        <strain evidence="14">DSM 12838</strain>
    </source>
</reference>
<dbReference type="AlphaFoldDB" id="A0A109WC29"/>
<dbReference type="InterPro" id="IPR015421">
    <property type="entry name" value="PyrdxlP-dep_Trfase_major"/>
</dbReference>
<dbReference type="OrthoDB" id="9813612at2"/>
<feature type="modified residue" description="N6-(pyridoxal phosphate)lysine" evidence="11">
    <location>
        <position position="227"/>
    </location>
</feature>
<evidence type="ECO:0000313" key="14">
    <source>
        <dbReference type="Proteomes" id="UP000063964"/>
    </source>
</evidence>
<comment type="subunit">
    <text evidence="4 11">Homodimer.</text>
</comment>
<dbReference type="KEGG" id="doa:AXF15_12970"/>
<comment type="catalytic activity">
    <reaction evidence="10 11">
        <text>L-histidinol phosphate + 2-oxoglutarate = 3-(imidazol-4-yl)-2-oxopropyl phosphate + L-glutamate</text>
        <dbReference type="Rhea" id="RHEA:23744"/>
        <dbReference type="ChEBI" id="CHEBI:16810"/>
        <dbReference type="ChEBI" id="CHEBI:29985"/>
        <dbReference type="ChEBI" id="CHEBI:57766"/>
        <dbReference type="ChEBI" id="CHEBI:57980"/>
        <dbReference type="EC" id="2.6.1.9"/>
    </reaction>
</comment>
<dbReference type="GO" id="GO:0004400">
    <property type="term" value="F:histidinol-phosphate transaminase activity"/>
    <property type="evidence" value="ECO:0007669"/>
    <property type="project" value="UniProtKB-UniRule"/>
</dbReference>
<dbReference type="GO" id="GO:0030170">
    <property type="term" value="F:pyridoxal phosphate binding"/>
    <property type="evidence" value="ECO:0007669"/>
    <property type="project" value="InterPro"/>
</dbReference>
<keyword evidence="9 11" id="KW-0368">Histidine biosynthesis</keyword>
<dbReference type="Gene3D" id="3.40.640.10">
    <property type="entry name" value="Type I PLP-dependent aspartate aminotransferase-like (Major domain)"/>
    <property type="match status" value="1"/>
</dbReference>
<evidence type="ECO:0000256" key="2">
    <source>
        <dbReference type="ARBA" id="ARBA00005011"/>
    </source>
</evidence>
<dbReference type="HAMAP" id="MF_01023">
    <property type="entry name" value="HisC_aminotrans_2"/>
    <property type="match status" value="1"/>
</dbReference>
<evidence type="ECO:0000256" key="7">
    <source>
        <dbReference type="ARBA" id="ARBA00022679"/>
    </source>
</evidence>
<proteinExistence type="inferred from homology"/>
<evidence type="ECO:0000256" key="1">
    <source>
        <dbReference type="ARBA" id="ARBA00001933"/>
    </source>
</evidence>
<evidence type="ECO:0000313" key="13">
    <source>
        <dbReference type="EMBL" id="AMD93918.1"/>
    </source>
</evidence>
<dbReference type="EMBL" id="CP014230">
    <property type="protein sequence ID" value="AMD93918.1"/>
    <property type="molecule type" value="Genomic_DNA"/>
</dbReference>
<evidence type="ECO:0000259" key="12">
    <source>
        <dbReference type="Pfam" id="PF00155"/>
    </source>
</evidence>
<evidence type="ECO:0000256" key="3">
    <source>
        <dbReference type="ARBA" id="ARBA00007970"/>
    </source>
</evidence>
<comment type="similarity">
    <text evidence="3 11">Belongs to the class-II pyridoxal-phosphate-dependent aminotransferase family. Histidinol-phosphate aminotransferase subfamily.</text>
</comment>
<keyword evidence="6 11" id="KW-0028">Amino-acid biosynthesis</keyword>
<dbReference type="SUPFAM" id="SSF53383">
    <property type="entry name" value="PLP-dependent transferases"/>
    <property type="match status" value="1"/>
</dbReference>
<evidence type="ECO:0000256" key="6">
    <source>
        <dbReference type="ARBA" id="ARBA00022605"/>
    </source>
</evidence>
<feature type="domain" description="Aminotransferase class I/classII large" evidence="12">
    <location>
        <begin position="32"/>
        <end position="358"/>
    </location>
</feature>
<dbReference type="GO" id="GO:0000105">
    <property type="term" value="P:L-histidine biosynthetic process"/>
    <property type="evidence" value="ECO:0007669"/>
    <property type="project" value="UniProtKB-UniRule"/>
</dbReference>
<dbReference type="InterPro" id="IPR004839">
    <property type="entry name" value="Aminotransferase_I/II_large"/>
</dbReference>
<sequence>MTDIPVRPEMAGFKAYVPGLSIDEIKDRYGLTKVIKMASNENPLGVSPLVQERLRRDAALAFRYAQAGTPVLRAALAGHLGVPSSSLVAGNGSDEIIDLLLRVVARPGVDNVLAFDPCFSIYDVQARLCGVEFRQVPLNGDFSFPLERLADMADENTALVFVTNPDNPSGHACPAAALADLARRLPRRTLLVVDEAYIEFALPRDEYSVLPYFSSIPNLVILRTFSKMYGLAGLRLGYGIMPEWLADMLLRVKLPFSVNILAERAGLAVLEDEAFVAETLHVVHAGRTELAEGLSALGCEVYPSQANFLMFAPPMDARTLFEELLRRGVIIRPLDSYGLPGMLRVSVGNTEENREFLEKTAEVLRGHHHRHS</sequence>
<dbReference type="RefSeq" id="WP_066608389.1">
    <property type="nucleotide sequence ID" value="NZ_CP014230.1"/>
</dbReference>
<evidence type="ECO:0000256" key="10">
    <source>
        <dbReference type="ARBA" id="ARBA00047481"/>
    </source>
</evidence>